<dbReference type="OrthoDB" id="9992747at2759"/>
<evidence type="ECO:0000256" key="1">
    <source>
        <dbReference type="ARBA" id="ARBA00005098"/>
    </source>
</evidence>
<sequence length="328" mass="34345">MIRGTALLRQATRAFASWPLAAPRTVSIIGAPQQFGQPRGGVENAPKLLRQAGLAETVANLDWRVNDEGDVDMQTTQDVAGPLRHAAQIGHGSRKLMEACVKAHARGNFVLTLGGDHSVALGTVSAALKARPSTKVLWVDAHADCNSPSTSPSGNAHGMPLAFLLKLVQSSELGTASSAFAWLDDVRLAPQNLAFVGLRDVDAEERKILLRLRERGAFVSTMHDVDRRGIGHVVDTALDHLGDDGPLHCSFDVDSCDPLIAPATGTAVRGGLTYREAHFLCEALAATGRLGSLDVVEVNSALADPVGAKATVDLAAGLVASALGAVIL</sequence>
<feature type="binding site" evidence="9">
    <location>
        <position position="254"/>
    </location>
    <ligand>
        <name>Mn(2+)</name>
        <dbReference type="ChEBI" id="CHEBI:29035"/>
        <label>1</label>
    </ligand>
</feature>
<evidence type="ECO:0000313" key="14">
    <source>
        <dbReference type="Proteomes" id="UP000789595"/>
    </source>
</evidence>
<dbReference type="EC" id="3.5.3.1" evidence="2 12"/>
<protein>
    <recommendedName>
        <fullName evidence="3 12">Arginase</fullName>
        <ecNumber evidence="2 12">3.5.3.1</ecNumber>
    </recommendedName>
</protein>
<dbReference type="NCBIfam" id="TIGR01229">
    <property type="entry name" value="rocF_arginase"/>
    <property type="match status" value="1"/>
</dbReference>
<evidence type="ECO:0000256" key="4">
    <source>
        <dbReference type="ARBA" id="ARBA00022503"/>
    </source>
</evidence>
<feature type="binding site" evidence="9">
    <location>
        <position position="117"/>
    </location>
    <ligand>
        <name>Mn(2+)</name>
        <dbReference type="ChEBI" id="CHEBI:29035"/>
        <label>1</label>
    </ligand>
</feature>
<evidence type="ECO:0000256" key="8">
    <source>
        <dbReference type="ARBA" id="ARBA00047391"/>
    </source>
</evidence>
<feature type="binding site" evidence="9">
    <location>
        <position position="140"/>
    </location>
    <ligand>
        <name>Mn(2+)</name>
        <dbReference type="ChEBI" id="CHEBI:29035"/>
        <label>1</label>
    </ligand>
</feature>
<dbReference type="GO" id="GO:0006525">
    <property type="term" value="P:arginine metabolic process"/>
    <property type="evidence" value="ECO:0007669"/>
    <property type="project" value="UniProtKB-KW"/>
</dbReference>
<dbReference type="PROSITE" id="PS51409">
    <property type="entry name" value="ARGINASE_2"/>
    <property type="match status" value="1"/>
</dbReference>
<evidence type="ECO:0000256" key="10">
    <source>
        <dbReference type="PROSITE-ProRule" id="PRU00742"/>
    </source>
</evidence>
<dbReference type="InterPro" id="IPR020855">
    <property type="entry name" value="Ureohydrolase_Mn_BS"/>
</dbReference>
<dbReference type="PROSITE" id="PS01053">
    <property type="entry name" value="ARGINASE_1"/>
    <property type="match status" value="1"/>
</dbReference>
<evidence type="ECO:0000256" key="3">
    <source>
        <dbReference type="ARBA" id="ARBA00018123"/>
    </source>
</evidence>
<name>A0A8J2T1W6_9STRA</name>
<comment type="catalytic activity">
    <reaction evidence="8 12">
        <text>L-arginine + H2O = urea + L-ornithine</text>
        <dbReference type="Rhea" id="RHEA:20569"/>
        <dbReference type="ChEBI" id="CHEBI:15377"/>
        <dbReference type="ChEBI" id="CHEBI:16199"/>
        <dbReference type="ChEBI" id="CHEBI:32682"/>
        <dbReference type="ChEBI" id="CHEBI:46911"/>
        <dbReference type="EC" id="3.5.3.1"/>
    </reaction>
</comment>
<keyword evidence="14" id="KW-1185">Reference proteome</keyword>
<dbReference type="Pfam" id="PF00491">
    <property type="entry name" value="Arginase"/>
    <property type="match status" value="1"/>
</dbReference>
<dbReference type="PANTHER" id="PTHR43782:SF3">
    <property type="entry name" value="ARGINASE"/>
    <property type="match status" value="1"/>
</dbReference>
<keyword evidence="5 9" id="KW-0479">Metal-binding</keyword>
<dbReference type="GO" id="GO:0004053">
    <property type="term" value="F:arginase activity"/>
    <property type="evidence" value="ECO:0007669"/>
    <property type="project" value="UniProtKB-EC"/>
</dbReference>
<comment type="pathway">
    <text evidence="1">Nitrogen metabolism; urea cycle; L-ornithine and urea from L-arginine: step 1/1.</text>
</comment>
<dbReference type="InterPro" id="IPR023696">
    <property type="entry name" value="Ureohydrolase_dom_sf"/>
</dbReference>
<dbReference type="EMBL" id="CAKKNE010000006">
    <property type="protein sequence ID" value="CAH0379661.1"/>
    <property type="molecule type" value="Genomic_DNA"/>
</dbReference>
<keyword evidence="6 11" id="KW-0378">Hydrolase</keyword>
<dbReference type="UniPathway" id="UPA00158">
    <property type="reaction ID" value="UER00270"/>
</dbReference>
<dbReference type="FunFam" id="3.40.800.10:FF:000012">
    <property type="entry name" value="Arginase"/>
    <property type="match status" value="1"/>
</dbReference>
<dbReference type="InterPro" id="IPR006035">
    <property type="entry name" value="Ureohydrolase"/>
</dbReference>
<feature type="binding site" evidence="9">
    <location>
        <position position="252"/>
    </location>
    <ligand>
        <name>Mn(2+)</name>
        <dbReference type="ChEBI" id="CHEBI:29035"/>
        <label>1</label>
    </ligand>
</feature>
<evidence type="ECO:0000256" key="2">
    <source>
        <dbReference type="ARBA" id="ARBA00012168"/>
    </source>
</evidence>
<evidence type="ECO:0000256" key="5">
    <source>
        <dbReference type="ARBA" id="ARBA00022723"/>
    </source>
</evidence>
<dbReference type="CDD" id="cd09989">
    <property type="entry name" value="Arginase"/>
    <property type="match status" value="1"/>
</dbReference>
<accession>A0A8J2T1W6</accession>
<evidence type="ECO:0000256" key="11">
    <source>
        <dbReference type="RuleBase" id="RU003684"/>
    </source>
</evidence>
<dbReference type="GO" id="GO:0030145">
    <property type="term" value="F:manganese ion binding"/>
    <property type="evidence" value="ECO:0007669"/>
    <property type="project" value="TreeGrafter"/>
</dbReference>
<proteinExistence type="inferred from homology"/>
<evidence type="ECO:0000256" key="7">
    <source>
        <dbReference type="ARBA" id="ARBA00023211"/>
    </source>
</evidence>
<feature type="binding site" evidence="9">
    <location>
        <position position="144"/>
    </location>
    <ligand>
        <name>Mn(2+)</name>
        <dbReference type="ChEBI" id="CHEBI:29035"/>
        <label>1</label>
    </ligand>
</feature>
<dbReference type="InterPro" id="IPR014033">
    <property type="entry name" value="Arginase"/>
</dbReference>
<dbReference type="GO" id="GO:0005634">
    <property type="term" value="C:nucleus"/>
    <property type="evidence" value="ECO:0007669"/>
    <property type="project" value="TreeGrafter"/>
</dbReference>
<dbReference type="PANTHER" id="PTHR43782">
    <property type="entry name" value="ARGINASE"/>
    <property type="match status" value="1"/>
</dbReference>
<evidence type="ECO:0000256" key="6">
    <source>
        <dbReference type="ARBA" id="ARBA00022801"/>
    </source>
</evidence>
<dbReference type="PRINTS" id="PR00116">
    <property type="entry name" value="ARGINASE"/>
</dbReference>
<dbReference type="Gene3D" id="3.40.800.10">
    <property type="entry name" value="Ureohydrolase domain"/>
    <property type="match status" value="1"/>
</dbReference>
<organism evidence="13 14">
    <name type="scientific">Pelagomonas calceolata</name>
    <dbReference type="NCBI Taxonomy" id="35677"/>
    <lineage>
        <taxon>Eukaryota</taxon>
        <taxon>Sar</taxon>
        <taxon>Stramenopiles</taxon>
        <taxon>Ochrophyta</taxon>
        <taxon>Pelagophyceae</taxon>
        <taxon>Pelagomonadales</taxon>
        <taxon>Pelagomonadaceae</taxon>
        <taxon>Pelagomonas</taxon>
    </lineage>
</organism>
<dbReference type="GO" id="GO:0000050">
    <property type="term" value="P:urea cycle"/>
    <property type="evidence" value="ECO:0007669"/>
    <property type="project" value="UniProtKB-UniPathway"/>
</dbReference>
<evidence type="ECO:0000256" key="9">
    <source>
        <dbReference type="PIRSR" id="PIRSR036979-1"/>
    </source>
</evidence>
<dbReference type="SUPFAM" id="SSF52768">
    <property type="entry name" value="Arginase/deacetylase"/>
    <property type="match status" value="1"/>
</dbReference>
<dbReference type="GO" id="GO:0005829">
    <property type="term" value="C:cytosol"/>
    <property type="evidence" value="ECO:0007669"/>
    <property type="project" value="TreeGrafter"/>
</dbReference>
<dbReference type="PIRSF" id="PIRSF036979">
    <property type="entry name" value="Arginase"/>
    <property type="match status" value="1"/>
</dbReference>
<keyword evidence="4 12" id="KW-0056">Arginine metabolism</keyword>
<feature type="binding site" evidence="9">
    <location>
        <position position="142"/>
    </location>
    <ligand>
        <name>Mn(2+)</name>
        <dbReference type="ChEBI" id="CHEBI:29035"/>
        <label>1</label>
    </ligand>
</feature>
<dbReference type="Proteomes" id="UP000789595">
    <property type="component" value="Unassembled WGS sequence"/>
</dbReference>
<gene>
    <name evidence="13" type="ORF">PECAL_6P12900</name>
</gene>
<dbReference type="AlphaFoldDB" id="A0A8J2T1W6"/>
<comment type="caution">
    <text evidence="13">The sequence shown here is derived from an EMBL/GenBank/DDBJ whole genome shotgun (WGS) entry which is preliminary data.</text>
</comment>
<keyword evidence="7 9" id="KW-0464">Manganese</keyword>
<comment type="similarity">
    <text evidence="10 11">Belongs to the arginase family.</text>
</comment>
<evidence type="ECO:0000313" key="13">
    <source>
        <dbReference type="EMBL" id="CAH0379661.1"/>
    </source>
</evidence>
<reference evidence="13" key="1">
    <citation type="submission" date="2021-11" db="EMBL/GenBank/DDBJ databases">
        <authorList>
            <consortium name="Genoscope - CEA"/>
            <person name="William W."/>
        </authorList>
    </citation>
    <scope>NUCLEOTIDE SEQUENCE</scope>
</reference>
<comment type="cofactor">
    <cofactor evidence="9 12">
        <name>Mn(2+)</name>
        <dbReference type="ChEBI" id="CHEBI:29035"/>
    </cofactor>
    <text evidence="9 12">Binds 2 manganese ions per subunit.</text>
</comment>
<evidence type="ECO:0000256" key="12">
    <source>
        <dbReference type="RuleBase" id="RU361159"/>
    </source>
</evidence>